<keyword evidence="4" id="KW-0378">Hydrolase</keyword>
<reference evidence="5" key="1">
    <citation type="submission" date="2023-03" db="EMBL/GenBank/DDBJ databases">
        <title>Massive genome expansion in bonnet fungi (Mycena s.s.) driven by repeated elements and novel gene families across ecological guilds.</title>
        <authorList>
            <consortium name="Lawrence Berkeley National Laboratory"/>
            <person name="Harder C.B."/>
            <person name="Miyauchi S."/>
            <person name="Viragh M."/>
            <person name="Kuo A."/>
            <person name="Thoen E."/>
            <person name="Andreopoulos B."/>
            <person name="Lu D."/>
            <person name="Skrede I."/>
            <person name="Drula E."/>
            <person name="Henrissat B."/>
            <person name="Morin E."/>
            <person name="Kohler A."/>
            <person name="Barry K."/>
            <person name="LaButti K."/>
            <person name="Morin E."/>
            <person name="Salamov A."/>
            <person name="Lipzen A."/>
            <person name="Mereny Z."/>
            <person name="Hegedus B."/>
            <person name="Baldrian P."/>
            <person name="Stursova M."/>
            <person name="Weitz H."/>
            <person name="Taylor A."/>
            <person name="Grigoriev I.V."/>
            <person name="Nagy L.G."/>
            <person name="Martin F."/>
            <person name="Kauserud H."/>
        </authorList>
    </citation>
    <scope>NUCLEOTIDE SEQUENCE</scope>
    <source>
        <strain evidence="5">9144</strain>
    </source>
</reference>
<evidence type="ECO:0000256" key="2">
    <source>
        <dbReference type="ARBA" id="ARBA00008300"/>
    </source>
</evidence>
<dbReference type="Pfam" id="PF10230">
    <property type="entry name" value="LIDHydrolase"/>
    <property type="match status" value="1"/>
</dbReference>
<sequence length="309" mass="34334">MEDDHLPPFLTPLAHSTASRPRQAVFNHPSLGPAHSLWWNSQNGMPPEAVLVFIPGNPGILDFYTAYLTCLHQQNPNMAIFGHAHLAHTPTLAHLRREYGLRAQVQSAIEAIDAVRNAFGKVKIVLSSHSVGSWIALQVLKARPTDVAQALLLCPTVTHIADTPNGRRLSWVFRSPFPWITSWLSYLTRPLCLSMLFPHWPVPQISALRSLLNSPPTVFACLTMAHEEMEIIRELDASLLDEHKHLLYIYFATDDGWVAHHKATILRAFVEEERAVQGSVPHAFSINHSEQVASQCSLWLGALGLGGGQ</sequence>
<evidence type="ECO:0000313" key="5">
    <source>
        <dbReference type="EMBL" id="KAJ7225697.1"/>
    </source>
</evidence>
<dbReference type="EMBL" id="JARJCW010000004">
    <property type="protein sequence ID" value="KAJ7225697.1"/>
    <property type="molecule type" value="Genomic_DNA"/>
</dbReference>
<protein>
    <submittedName>
        <fullName evidence="5">Uncharacterized protein</fullName>
    </submittedName>
</protein>
<dbReference type="AlphaFoldDB" id="A0AAD6YPU3"/>
<keyword evidence="6" id="KW-1185">Reference proteome</keyword>
<name>A0AAD6YPU3_9AGAR</name>
<gene>
    <name evidence="5" type="ORF">GGX14DRAFT_421782</name>
</gene>
<keyword evidence="3" id="KW-0551">Lipid droplet</keyword>
<dbReference type="Gene3D" id="3.40.50.1820">
    <property type="entry name" value="alpha/beta hydrolase"/>
    <property type="match status" value="1"/>
</dbReference>
<comment type="subcellular location">
    <subcellularLocation>
        <location evidence="1">Lipid droplet</location>
    </subcellularLocation>
</comment>
<proteinExistence type="inferred from homology"/>
<evidence type="ECO:0000256" key="3">
    <source>
        <dbReference type="ARBA" id="ARBA00022677"/>
    </source>
</evidence>
<comment type="similarity">
    <text evidence="2">Belongs to the AB hydrolase superfamily. LDAH family.</text>
</comment>
<dbReference type="GO" id="GO:0016298">
    <property type="term" value="F:lipase activity"/>
    <property type="evidence" value="ECO:0007669"/>
    <property type="project" value="InterPro"/>
</dbReference>
<dbReference type="GO" id="GO:0005811">
    <property type="term" value="C:lipid droplet"/>
    <property type="evidence" value="ECO:0007669"/>
    <property type="project" value="UniProtKB-SubCell"/>
</dbReference>
<accession>A0AAD6YPU3</accession>
<dbReference type="Proteomes" id="UP001219525">
    <property type="component" value="Unassembled WGS sequence"/>
</dbReference>
<evidence type="ECO:0000256" key="1">
    <source>
        <dbReference type="ARBA" id="ARBA00004502"/>
    </source>
</evidence>
<comment type="caution">
    <text evidence="5">The sequence shown here is derived from an EMBL/GenBank/DDBJ whole genome shotgun (WGS) entry which is preliminary data.</text>
</comment>
<dbReference type="InterPro" id="IPR029058">
    <property type="entry name" value="AB_hydrolase_fold"/>
</dbReference>
<evidence type="ECO:0000313" key="6">
    <source>
        <dbReference type="Proteomes" id="UP001219525"/>
    </source>
</evidence>
<dbReference type="SUPFAM" id="SSF53474">
    <property type="entry name" value="alpha/beta-Hydrolases"/>
    <property type="match status" value="1"/>
</dbReference>
<dbReference type="PANTHER" id="PTHR13390:SF0">
    <property type="entry name" value="LIPID DROPLET-ASSOCIATED HYDROLASE"/>
    <property type="match status" value="1"/>
</dbReference>
<dbReference type="InterPro" id="IPR019363">
    <property type="entry name" value="LDAH"/>
</dbReference>
<dbReference type="GO" id="GO:0019915">
    <property type="term" value="P:lipid storage"/>
    <property type="evidence" value="ECO:0007669"/>
    <property type="project" value="InterPro"/>
</dbReference>
<evidence type="ECO:0000256" key="4">
    <source>
        <dbReference type="ARBA" id="ARBA00022801"/>
    </source>
</evidence>
<dbReference type="PANTHER" id="PTHR13390">
    <property type="entry name" value="LIPASE"/>
    <property type="match status" value="1"/>
</dbReference>
<organism evidence="5 6">
    <name type="scientific">Mycena pura</name>
    <dbReference type="NCBI Taxonomy" id="153505"/>
    <lineage>
        <taxon>Eukaryota</taxon>
        <taxon>Fungi</taxon>
        <taxon>Dikarya</taxon>
        <taxon>Basidiomycota</taxon>
        <taxon>Agaricomycotina</taxon>
        <taxon>Agaricomycetes</taxon>
        <taxon>Agaricomycetidae</taxon>
        <taxon>Agaricales</taxon>
        <taxon>Marasmiineae</taxon>
        <taxon>Mycenaceae</taxon>
        <taxon>Mycena</taxon>
    </lineage>
</organism>